<proteinExistence type="predicted"/>
<dbReference type="Gene3D" id="3.40.50.10110">
    <property type="entry name" value="DNA polymerase III subunit chi"/>
    <property type="match status" value="1"/>
</dbReference>
<dbReference type="PANTHER" id="PTHR38767">
    <property type="entry name" value="DNA POLYMERASE III SUBUNIT CHI"/>
    <property type="match status" value="1"/>
</dbReference>
<dbReference type="GO" id="GO:0003677">
    <property type="term" value="F:DNA binding"/>
    <property type="evidence" value="ECO:0007669"/>
    <property type="project" value="InterPro"/>
</dbReference>
<dbReference type="GO" id="GO:0006260">
    <property type="term" value="P:DNA replication"/>
    <property type="evidence" value="ECO:0007669"/>
    <property type="project" value="InterPro"/>
</dbReference>
<accession>A0A3S4CDR5</accession>
<organism evidence="1 2">
    <name type="scientific">Devosia equisanguinis</name>
    <dbReference type="NCBI Taxonomy" id="2490941"/>
    <lineage>
        <taxon>Bacteria</taxon>
        <taxon>Pseudomonadati</taxon>
        <taxon>Pseudomonadota</taxon>
        <taxon>Alphaproteobacteria</taxon>
        <taxon>Hyphomicrobiales</taxon>
        <taxon>Devosiaceae</taxon>
        <taxon>Devosia</taxon>
    </lineage>
</organism>
<name>A0A3S4CDR5_9HYPH</name>
<dbReference type="InterPro" id="IPR007459">
    <property type="entry name" value="DNA_pol3_chi"/>
</dbReference>
<keyword evidence="2" id="KW-1185">Reference proteome</keyword>
<reference evidence="1 2" key="1">
    <citation type="submission" date="2018-12" db="EMBL/GenBank/DDBJ databases">
        <authorList>
            <person name="Criscuolo A."/>
        </authorList>
    </citation>
    <scope>NUCLEOTIDE SEQUENCE [LARGE SCALE GENOMIC DNA]</scope>
    <source>
        <strain evidence="1">ACIP1116281</strain>
    </source>
</reference>
<dbReference type="Pfam" id="PF04364">
    <property type="entry name" value="DNA_pol3_chi"/>
    <property type="match status" value="1"/>
</dbReference>
<dbReference type="GO" id="GO:0003887">
    <property type="term" value="F:DNA-directed DNA polymerase activity"/>
    <property type="evidence" value="ECO:0007669"/>
    <property type="project" value="InterPro"/>
</dbReference>
<protein>
    <submittedName>
        <fullName evidence="1">DNA polymerase III subunit chi</fullName>
    </submittedName>
</protein>
<dbReference type="SUPFAM" id="SSF102400">
    <property type="entry name" value="DNA polymerase III chi subunit"/>
    <property type="match status" value="1"/>
</dbReference>
<dbReference type="GO" id="GO:0032298">
    <property type="term" value="P:positive regulation of DNA-templated DNA replication initiation"/>
    <property type="evidence" value="ECO:0007669"/>
    <property type="project" value="TreeGrafter"/>
</dbReference>
<dbReference type="InterPro" id="IPR036768">
    <property type="entry name" value="PolIII_chi_sf"/>
</dbReference>
<dbReference type="PANTHER" id="PTHR38767:SF1">
    <property type="entry name" value="DNA POLYMERASE III SUBUNIT CHI"/>
    <property type="match status" value="1"/>
</dbReference>
<dbReference type="AlphaFoldDB" id="A0A3S4CDR5"/>
<evidence type="ECO:0000313" key="1">
    <source>
        <dbReference type="EMBL" id="VDS05754.1"/>
    </source>
</evidence>
<evidence type="ECO:0000313" key="2">
    <source>
        <dbReference type="Proteomes" id="UP000268844"/>
    </source>
</evidence>
<gene>
    <name evidence="1" type="ORF">DEVEQU_02897</name>
</gene>
<dbReference type="EMBL" id="UZWD01000035">
    <property type="protein sequence ID" value="VDS05754.1"/>
    <property type="molecule type" value="Genomic_DNA"/>
</dbReference>
<dbReference type="Proteomes" id="UP000268844">
    <property type="component" value="Unassembled WGS sequence"/>
</dbReference>
<dbReference type="NCBIfam" id="NF004347">
    <property type="entry name" value="PRK05728.1-4"/>
    <property type="match status" value="1"/>
</dbReference>
<sequence>MSESVVRHNRSLHSRQRSDCLAEIMANRYGETMAEILFYHLETRPLEVVVPQLLEKTLERGWRAVVEVGSLERAEALDAHLWTYRDDSFLAHGLAGEETDAHQPILLTTENDNPNGAAVRFFVDRAVPKSGEGYERLVYLFSGLDPDAVAEAREAWRQLRDGNAVTYWQQTPEGRWVKKA</sequence>